<dbReference type="RefSeq" id="WP_204672296.1">
    <property type="nucleotide sequence ID" value="NZ_JACJKQ010000003.1"/>
</dbReference>
<name>A0ABT7VB30_9ACTN</name>
<dbReference type="Proteomes" id="UP001529421">
    <property type="component" value="Unassembled WGS sequence"/>
</dbReference>
<sequence>MTVYKGKLEMQTLAGKPTYVDITEGVEGVIAESGVKEGIAVVISCHTTCAVFSEEYDHDHTPAGDTFLQADLSDGLDKIFPEQHDWKTYRYPGIQHFEEVETWPNLDSWLPGGDRTMLWNGDAHLRSTIVGSNQTFEVEDGKLQMNGLASIYFVDFDRTRERTRKVKVIVIGE</sequence>
<reference evidence="2" key="1">
    <citation type="submission" date="2023-06" db="EMBL/GenBank/DDBJ databases">
        <title>Identification and characterization of horizontal gene transfer across gut microbiota members of farm animals based on homology search.</title>
        <authorList>
            <person name="Zeman M."/>
            <person name="Kubasova T."/>
            <person name="Jahodarova E."/>
            <person name="Nykrynova M."/>
            <person name="Rychlik I."/>
        </authorList>
    </citation>
    <scope>NUCLEOTIDE SEQUENCE [LARGE SCALE GENOMIC DNA]</scope>
    <source>
        <strain evidence="2">154_Feed</strain>
    </source>
</reference>
<protein>
    <submittedName>
        <fullName evidence="1">YjbQ family protein</fullName>
    </submittedName>
</protein>
<dbReference type="EMBL" id="JAUDDZ010000014">
    <property type="protein sequence ID" value="MDM8275599.1"/>
    <property type="molecule type" value="Genomic_DNA"/>
</dbReference>
<gene>
    <name evidence="1" type="ORF">QUW28_08875</name>
</gene>
<dbReference type="Pfam" id="PF01894">
    <property type="entry name" value="YjbQ"/>
    <property type="match status" value="1"/>
</dbReference>
<accession>A0ABT7VB30</accession>
<proteinExistence type="predicted"/>
<dbReference type="Gene3D" id="2.60.120.460">
    <property type="entry name" value="YjbQ-like"/>
    <property type="match status" value="1"/>
</dbReference>
<evidence type="ECO:0000313" key="1">
    <source>
        <dbReference type="EMBL" id="MDM8275599.1"/>
    </source>
</evidence>
<comment type="caution">
    <text evidence="1">The sequence shown here is derived from an EMBL/GenBank/DDBJ whole genome shotgun (WGS) entry which is preliminary data.</text>
</comment>
<keyword evidence="2" id="KW-1185">Reference proteome</keyword>
<dbReference type="InterPro" id="IPR035917">
    <property type="entry name" value="YjbQ-like_sf"/>
</dbReference>
<organism evidence="1 2">
    <name type="scientific">Enorma phocaeensis</name>
    <dbReference type="NCBI Taxonomy" id="1871019"/>
    <lineage>
        <taxon>Bacteria</taxon>
        <taxon>Bacillati</taxon>
        <taxon>Actinomycetota</taxon>
        <taxon>Coriobacteriia</taxon>
        <taxon>Coriobacteriales</taxon>
        <taxon>Coriobacteriaceae</taxon>
        <taxon>Enorma</taxon>
    </lineage>
</organism>
<dbReference type="SUPFAM" id="SSF111038">
    <property type="entry name" value="YjbQ-like"/>
    <property type="match status" value="1"/>
</dbReference>
<evidence type="ECO:0000313" key="2">
    <source>
        <dbReference type="Proteomes" id="UP001529421"/>
    </source>
</evidence>
<dbReference type="InterPro" id="IPR001602">
    <property type="entry name" value="UPF0047_YjbQ-like"/>
</dbReference>